<dbReference type="GO" id="GO:0042802">
    <property type="term" value="F:identical protein binding"/>
    <property type="evidence" value="ECO:0007669"/>
    <property type="project" value="UniProtKB-ARBA"/>
</dbReference>
<gene>
    <name evidence="17" type="ORF">SAMN02745691_02339</name>
</gene>
<reference evidence="17 18" key="1">
    <citation type="submission" date="2016-11" db="EMBL/GenBank/DDBJ databases">
        <authorList>
            <person name="Jaros S."/>
            <person name="Januszkiewicz K."/>
            <person name="Wedrychowicz H."/>
        </authorList>
    </citation>
    <scope>NUCLEOTIDE SEQUENCE [LARGE SCALE GENOMIC DNA]</scope>
    <source>
        <strain evidence="17 18">DSM 15970</strain>
    </source>
</reference>
<evidence type="ECO:0000256" key="15">
    <source>
        <dbReference type="RuleBase" id="RU364006"/>
    </source>
</evidence>
<keyword evidence="8 14" id="KW-0862">Zinc</keyword>
<evidence type="ECO:0000313" key="17">
    <source>
        <dbReference type="EMBL" id="SHJ66761.1"/>
    </source>
</evidence>
<feature type="binding site" evidence="14">
    <location>
        <position position="90"/>
    </location>
    <ligand>
        <name>Zn(2+)</name>
        <dbReference type="ChEBI" id="CHEBI:29105"/>
        <note>catalytic</note>
    </ligand>
</feature>
<keyword evidence="7 15" id="KW-0378">Hydrolase</keyword>
<dbReference type="FunFam" id="3.40.140.10:FF:000008">
    <property type="entry name" value="Cytidine deaminase"/>
    <property type="match status" value="1"/>
</dbReference>
<dbReference type="PANTHER" id="PTHR11644">
    <property type="entry name" value="CYTIDINE DEAMINASE"/>
    <property type="match status" value="1"/>
</dbReference>
<dbReference type="GO" id="GO:0008270">
    <property type="term" value="F:zinc ion binding"/>
    <property type="evidence" value="ECO:0007669"/>
    <property type="project" value="UniProtKB-UniRule"/>
</dbReference>
<dbReference type="PROSITE" id="PS51747">
    <property type="entry name" value="CYT_DCMP_DEAMINASES_2"/>
    <property type="match status" value="1"/>
</dbReference>
<dbReference type="CDD" id="cd01283">
    <property type="entry name" value="cytidine_deaminase"/>
    <property type="match status" value="1"/>
</dbReference>
<dbReference type="SUPFAM" id="SSF53927">
    <property type="entry name" value="Cytidine deaminase-like"/>
    <property type="match status" value="1"/>
</dbReference>
<comment type="function">
    <text evidence="2 15">This enzyme scavenges exogenous and endogenous cytidine and 2'-deoxycytidine for UMP synthesis.</text>
</comment>
<evidence type="ECO:0000256" key="14">
    <source>
        <dbReference type="PIRSR" id="PIRSR606262-3"/>
    </source>
</evidence>
<dbReference type="PANTHER" id="PTHR11644:SF2">
    <property type="entry name" value="CYTIDINE DEAMINASE"/>
    <property type="match status" value="1"/>
</dbReference>
<dbReference type="RefSeq" id="WP_073994580.1">
    <property type="nucleotide sequence ID" value="NZ_FQYT01000032.1"/>
</dbReference>
<evidence type="ECO:0000256" key="8">
    <source>
        <dbReference type="ARBA" id="ARBA00022833"/>
    </source>
</evidence>
<evidence type="ECO:0000256" key="1">
    <source>
        <dbReference type="ARBA" id="ARBA00001947"/>
    </source>
</evidence>
<comment type="similarity">
    <text evidence="3 15">Belongs to the cytidine and deoxycytidylate deaminase family.</text>
</comment>
<dbReference type="InterPro" id="IPR006262">
    <property type="entry name" value="Cyt_deam_tetra"/>
</dbReference>
<protein>
    <recommendedName>
        <fullName evidence="5 15">Cytidine deaminase</fullName>
        <ecNumber evidence="4 15">3.5.4.5</ecNumber>
    </recommendedName>
    <alternativeName>
        <fullName evidence="9 15">Cytidine aminohydrolase</fullName>
    </alternativeName>
</protein>
<evidence type="ECO:0000256" key="13">
    <source>
        <dbReference type="PIRSR" id="PIRSR606262-2"/>
    </source>
</evidence>
<dbReference type="EC" id="3.5.4.5" evidence="4 15"/>
<name>A0A1M6L6B6_9FIRM</name>
<comment type="catalytic activity">
    <reaction evidence="11 15">
        <text>cytidine + H2O + H(+) = uridine + NH4(+)</text>
        <dbReference type="Rhea" id="RHEA:16069"/>
        <dbReference type="ChEBI" id="CHEBI:15377"/>
        <dbReference type="ChEBI" id="CHEBI:15378"/>
        <dbReference type="ChEBI" id="CHEBI:16704"/>
        <dbReference type="ChEBI" id="CHEBI:17562"/>
        <dbReference type="ChEBI" id="CHEBI:28938"/>
        <dbReference type="EC" id="3.5.4.5"/>
    </reaction>
</comment>
<dbReference type="OrthoDB" id="9795347at2"/>
<feature type="active site" description="Proton donor" evidence="12">
    <location>
        <position position="55"/>
    </location>
</feature>
<evidence type="ECO:0000256" key="11">
    <source>
        <dbReference type="ARBA" id="ARBA00049558"/>
    </source>
</evidence>
<keyword evidence="18" id="KW-1185">Reference proteome</keyword>
<feature type="binding site" evidence="14">
    <location>
        <position position="53"/>
    </location>
    <ligand>
        <name>Zn(2+)</name>
        <dbReference type="ChEBI" id="CHEBI:29105"/>
        <note>catalytic</note>
    </ligand>
</feature>
<dbReference type="PROSITE" id="PS00903">
    <property type="entry name" value="CYT_DCMP_DEAMINASES_1"/>
    <property type="match status" value="1"/>
</dbReference>
<comment type="cofactor">
    <cofactor evidence="1 14 15">
        <name>Zn(2+)</name>
        <dbReference type="ChEBI" id="CHEBI:29105"/>
    </cofactor>
</comment>
<dbReference type="GO" id="GO:0055086">
    <property type="term" value="P:nucleobase-containing small molecule metabolic process"/>
    <property type="evidence" value="ECO:0007669"/>
    <property type="project" value="UniProtKB-ARBA"/>
</dbReference>
<dbReference type="EMBL" id="FQYT01000032">
    <property type="protein sequence ID" value="SHJ66761.1"/>
    <property type="molecule type" value="Genomic_DNA"/>
</dbReference>
<dbReference type="Proteomes" id="UP000184342">
    <property type="component" value="Unassembled WGS sequence"/>
</dbReference>
<dbReference type="NCBIfam" id="NF004064">
    <property type="entry name" value="PRK05578.1"/>
    <property type="match status" value="1"/>
</dbReference>
<evidence type="ECO:0000256" key="10">
    <source>
        <dbReference type="ARBA" id="ARBA00049252"/>
    </source>
</evidence>
<organism evidence="17 18">
    <name type="scientific">Parasporobacterium paucivorans DSM 15970</name>
    <dbReference type="NCBI Taxonomy" id="1122934"/>
    <lineage>
        <taxon>Bacteria</taxon>
        <taxon>Bacillati</taxon>
        <taxon>Bacillota</taxon>
        <taxon>Clostridia</taxon>
        <taxon>Lachnospirales</taxon>
        <taxon>Lachnospiraceae</taxon>
        <taxon>Parasporobacterium</taxon>
    </lineage>
</organism>
<evidence type="ECO:0000256" key="9">
    <source>
        <dbReference type="ARBA" id="ARBA00032005"/>
    </source>
</evidence>
<dbReference type="InterPro" id="IPR002125">
    <property type="entry name" value="CMP_dCMP_dom"/>
</dbReference>
<evidence type="ECO:0000256" key="12">
    <source>
        <dbReference type="PIRSR" id="PIRSR606262-1"/>
    </source>
</evidence>
<accession>A0A1M6L6B6</accession>
<sequence>MDTNELAKLALEARGNAYAPYSGYTVGAALLTKSGKVYQGCNIENAAYSPTNCAERTAIFKAVSEGEHEFEAIAVAGGKGAEIEGSFPPCGVCRQVMAEFCDPETFRIIIVKPDNIHEEYKLKDLLPLAFSGACMQN</sequence>
<dbReference type="InterPro" id="IPR016192">
    <property type="entry name" value="APOBEC/CMP_deaminase_Zn-bd"/>
</dbReference>
<feature type="binding site" evidence="14">
    <location>
        <position position="93"/>
    </location>
    <ligand>
        <name>Zn(2+)</name>
        <dbReference type="ChEBI" id="CHEBI:29105"/>
        <note>catalytic</note>
    </ligand>
</feature>
<evidence type="ECO:0000256" key="3">
    <source>
        <dbReference type="ARBA" id="ARBA00006576"/>
    </source>
</evidence>
<evidence type="ECO:0000256" key="2">
    <source>
        <dbReference type="ARBA" id="ARBA00003949"/>
    </source>
</evidence>
<feature type="binding site" evidence="13">
    <location>
        <begin position="42"/>
        <end position="48"/>
    </location>
    <ligand>
        <name>substrate</name>
    </ligand>
</feature>
<dbReference type="InterPro" id="IPR050202">
    <property type="entry name" value="Cyt/Deoxycyt_deaminase"/>
</dbReference>
<dbReference type="InterPro" id="IPR016193">
    <property type="entry name" value="Cytidine_deaminase-like"/>
</dbReference>
<dbReference type="STRING" id="1122934.SAMN02745691_02339"/>
<dbReference type="AlphaFoldDB" id="A0A1M6L6B6"/>
<dbReference type="Pfam" id="PF00383">
    <property type="entry name" value="dCMP_cyt_deam_1"/>
    <property type="match status" value="1"/>
</dbReference>
<comment type="catalytic activity">
    <reaction evidence="10 15">
        <text>2'-deoxycytidine + H2O + H(+) = 2'-deoxyuridine + NH4(+)</text>
        <dbReference type="Rhea" id="RHEA:13433"/>
        <dbReference type="ChEBI" id="CHEBI:15377"/>
        <dbReference type="ChEBI" id="CHEBI:15378"/>
        <dbReference type="ChEBI" id="CHEBI:15698"/>
        <dbReference type="ChEBI" id="CHEBI:16450"/>
        <dbReference type="ChEBI" id="CHEBI:28938"/>
        <dbReference type="EC" id="3.5.4.5"/>
    </reaction>
</comment>
<dbReference type="GO" id="GO:0005829">
    <property type="term" value="C:cytosol"/>
    <property type="evidence" value="ECO:0007669"/>
    <property type="project" value="TreeGrafter"/>
</dbReference>
<evidence type="ECO:0000256" key="7">
    <source>
        <dbReference type="ARBA" id="ARBA00022801"/>
    </source>
</evidence>
<evidence type="ECO:0000313" key="18">
    <source>
        <dbReference type="Proteomes" id="UP000184342"/>
    </source>
</evidence>
<evidence type="ECO:0000259" key="16">
    <source>
        <dbReference type="PROSITE" id="PS51747"/>
    </source>
</evidence>
<evidence type="ECO:0000256" key="5">
    <source>
        <dbReference type="ARBA" id="ARBA00018266"/>
    </source>
</evidence>
<proteinExistence type="inferred from homology"/>
<dbReference type="Gene3D" id="3.40.140.10">
    <property type="entry name" value="Cytidine Deaminase, domain 2"/>
    <property type="match status" value="1"/>
</dbReference>
<evidence type="ECO:0000256" key="4">
    <source>
        <dbReference type="ARBA" id="ARBA00012783"/>
    </source>
</evidence>
<dbReference type="NCBIfam" id="TIGR01354">
    <property type="entry name" value="cyt_deam_tetra"/>
    <property type="match status" value="1"/>
</dbReference>
<dbReference type="GO" id="GO:0072527">
    <property type="term" value="P:pyrimidine-containing compound metabolic process"/>
    <property type="evidence" value="ECO:0007669"/>
    <property type="project" value="UniProtKB-ARBA"/>
</dbReference>
<evidence type="ECO:0000256" key="6">
    <source>
        <dbReference type="ARBA" id="ARBA00022723"/>
    </source>
</evidence>
<keyword evidence="6 14" id="KW-0479">Metal-binding</keyword>
<feature type="domain" description="CMP/dCMP-type deaminase" evidence="16">
    <location>
        <begin position="1"/>
        <end position="133"/>
    </location>
</feature>
<dbReference type="GO" id="GO:0004126">
    <property type="term" value="F:cytidine deaminase activity"/>
    <property type="evidence" value="ECO:0007669"/>
    <property type="project" value="UniProtKB-UniRule"/>
</dbReference>